<evidence type="ECO:0000313" key="3">
    <source>
        <dbReference type="Proteomes" id="UP000059680"/>
    </source>
</evidence>
<reference evidence="3" key="1">
    <citation type="journal article" date="2005" name="Nature">
        <title>The map-based sequence of the rice genome.</title>
        <authorList>
            <consortium name="International rice genome sequencing project (IRGSP)"/>
            <person name="Matsumoto T."/>
            <person name="Wu J."/>
            <person name="Kanamori H."/>
            <person name="Katayose Y."/>
            <person name="Fujisawa M."/>
            <person name="Namiki N."/>
            <person name="Mizuno H."/>
            <person name="Yamamoto K."/>
            <person name="Antonio B.A."/>
            <person name="Baba T."/>
            <person name="Sakata K."/>
            <person name="Nagamura Y."/>
            <person name="Aoki H."/>
            <person name="Arikawa K."/>
            <person name="Arita K."/>
            <person name="Bito T."/>
            <person name="Chiden Y."/>
            <person name="Fujitsuka N."/>
            <person name="Fukunaka R."/>
            <person name="Hamada M."/>
            <person name="Harada C."/>
            <person name="Hayashi A."/>
            <person name="Hijishita S."/>
            <person name="Honda M."/>
            <person name="Hosokawa S."/>
            <person name="Ichikawa Y."/>
            <person name="Idonuma A."/>
            <person name="Iijima M."/>
            <person name="Ikeda M."/>
            <person name="Ikeno M."/>
            <person name="Ito K."/>
            <person name="Ito S."/>
            <person name="Ito T."/>
            <person name="Ito Y."/>
            <person name="Ito Y."/>
            <person name="Iwabuchi A."/>
            <person name="Kamiya K."/>
            <person name="Karasawa W."/>
            <person name="Kurita K."/>
            <person name="Katagiri S."/>
            <person name="Kikuta A."/>
            <person name="Kobayashi H."/>
            <person name="Kobayashi N."/>
            <person name="Machita K."/>
            <person name="Maehara T."/>
            <person name="Masukawa M."/>
            <person name="Mizubayashi T."/>
            <person name="Mukai Y."/>
            <person name="Nagasaki H."/>
            <person name="Nagata Y."/>
            <person name="Naito S."/>
            <person name="Nakashima M."/>
            <person name="Nakama Y."/>
            <person name="Nakamichi Y."/>
            <person name="Nakamura M."/>
            <person name="Meguro A."/>
            <person name="Negishi M."/>
            <person name="Ohta I."/>
            <person name="Ohta T."/>
            <person name="Okamoto M."/>
            <person name="Ono N."/>
            <person name="Saji S."/>
            <person name="Sakaguchi M."/>
            <person name="Sakai K."/>
            <person name="Shibata M."/>
            <person name="Shimokawa T."/>
            <person name="Song J."/>
            <person name="Takazaki Y."/>
            <person name="Terasawa K."/>
            <person name="Tsugane M."/>
            <person name="Tsuji K."/>
            <person name="Ueda S."/>
            <person name="Waki K."/>
            <person name="Yamagata H."/>
            <person name="Yamamoto M."/>
            <person name="Yamamoto S."/>
            <person name="Yamane H."/>
            <person name="Yoshiki S."/>
            <person name="Yoshihara R."/>
            <person name="Yukawa K."/>
            <person name="Zhong H."/>
            <person name="Yano M."/>
            <person name="Yuan Q."/>
            <person name="Ouyang S."/>
            <person name="Liu J."/>
            <person name="Jones K.M."/>
            <person name="Gansberger K."/>
            <person name="Moffat K."/>
            <person name="Hill J."/>
            <person name="Bera J."/>
            <person name="Fadrosh D."/>
            <person name="Jin S."/>
            <person name="Johri S."/>
            <person name="Kim M."/>
            <person name="Overton L."/>
            <person name="Reardon M."/>
            <person name="Tsitrin T."/>
            <person name="Vuong H."/>
            <person name="Weaver B."/>
            <person name="Ciecko A."/>
            <person name="Tallon L."/>
            <person name="Jackson J."/>
            <person name="Pai G."/>
            <person name="Aken S.V."/>
            <person name="Utterback T."/>
            <person name="Reidmuller S."/>
            <person name="Feldblyum T."/>
            <person name="Hsiao J."/>
            <person name="Zismann V."/>
            <person name="Iobst S."/>
            <person name="de Vazeille A.R."/>
            <person name="Buell C.R."/>
            <person name="Ying K."/>
            <person name="Li Y."/>
            <person name="Lu T."/>
            <person name="Huang Y."/>
            <person name="Zhao Q."/>
            <person name="Feng Q."/>
            <person name="Zhang L."/>
            <person name="Zhu J."/>
            <person name="Weng Q."/>
            <person name="Mu J."/>
            <person name="Lu Y."/>
            <person name="Fan D."/>
            <person name="Liu Y."/>
            <person name="Guan J."/>
            <person name="Zhang Y."/>
            <person name="Yu S."/>
            <person name="Liu X."/>
            <person name="Zhang Y."/>
            <person name="Hong G."/>
            <person name="Han B."/>
            <person name="Choisne N."/>
            <person name="Demange N."/>
            <person name="Orjeda G."/>
            <person name="Samain S."/>
            <person name="Cattolico L."/>
            <person name="Pelletier E."/>
            <person name="Couloux A."/>
            <person name="Segurens B."/>
            <person name="Wincker P."/>
            <person name="D'Hont A."/>
            <person name="Scarpelli C."/>
            <person name="Weissenbach J."/>
            <person name="Salanoubat M."/>
            <person name="Quetier F."/>
            <person name="Yu Y."/>
            <person name="Kim H.R."/>
            <person name="Rambo T."/>
            <person name="Currie J."/>
            <person name="Collura K."/>
            <person name="Luo M."/>
            <person name="Yang T."/>
            <person name="Ammiraju J.S.S."/>
            <person name="Engler F."/>
            <person name="Soderlund C."/>
            <person name="Wing R.A."/>
            <person name="Palmer L.E."/>
            <person name="de la Bastide M."/>
            <person name="Spiegel L."/>
            <person name="Nascimento L."/>
            <person name="Zutavern T."/>
            <person name="O'Shaughnessy A."/>
            <person name="Dike S."/>
            <person name="Dedhia N."/>
            <person name="Preston R."/>
            <person name="Balija V."/>
            <person name="McCombie W.R."/>
            <person name="Chow T."/>
            <person name="Chen H."/>
            <person name="Chung M."/>
            <person name="Chen C."/>
            <person name="Shaw J."/>
            <person name="Wu H."/>
            <person name="Hsiao K."/>
            <person name="Chao Y."/>
            <person name="Chu M."/>
            <person name="Cheng C."/>
            <person name="Hour A."/>
            <person name="Lee P."/>
            <person name="Lin S."/>
            <person name="Lin Y."/>
            <person name="Liou J."/>
            <person name="Liu S."/>
            <person name="Hsing Y."/>
            <person name="Raghuvanshi S."/>
            <person name="Mohanty A."/>
            <person name="Bharti A.K."/>
            <person name="Gaur A."/>
            <person name="Gupta V."/>
            <person name="Kumar D."/>
            <person name="Ravi V."/>
            <person name="Vij S."/>
            <person name="Kapur A."/>
            <person name="Khurana P."/>
            <person name="Khurana P."/>
            <person name="Khurana J.P."/>
            <person name="Tyagi A.K."/>
            <person name="Gaikwad K."/>
            <person name="Singh A."/>
            <person name="Dalal V."/>
            <person name="Srivastava S."/>
            <person name="Dixit A."/>
            <person name="Pal A.K."/>
            <person name="Ghazi I.A."/>
            <person name="Yadav M."/>
            <person name="Pandit A."/>
            <person name="Bhargava A."/>
            <person name="Sureshbabu K."/>
            <person name="Batra K."/>
            <person name="Sharma T.R."/>
            <person name="Mohapatra T."/>
            <person name="Singh N.K."/>
            <person name="Messing J."/>
            <person name="Nelson A.B."/>
            <person name="Fuks G."/>
            <person name="Kavchok S."/>
            <person name="Keizer G."/>
            <person name="Linton E."/>
            <person name="Llaca V."/>
            <person name="Song R."/>
            <person name="Tanyolac B."/>
            <person name="Young S."/>
            <person name="Ho-Il K."/>
            <person name="Hahn J.H."/>
            <person name="Sangsakoo G."/>
            <person name="Vanavichit A."/>
            <person name="de Mattos Luiz.A.T."/>
            <person name="Zimmer P.D."/>
            <person name="Malone G."/>
            <person name="Dellagostin O."/>
            <person name="de Oliveira A.C."/>
            <person name="Bevan M."/>
            <person name="Bancroft I."/>
            <person name="Minx P."/>
            <person name="Cordum H."/>
            <person name="Wilson R."/>
            <person name="Cheng Z."/>
            <person name="Jin W."/>
            <person name="Jiang J."/>
            <person name="Leong S.A."/>
            <person name="Iwama H."/>
            <person name="Gojobori T."/>
            <person name="Itoh T."/>
            <person name="Niimura Y."/>
            <person name="Fujii Y."/>
            <person name="Habara T."/>
            <person name="Sakai H."/>
            <person name="Sato Y."/>
            <person name="Wilson G."/>
            <person name="Kumar K."/>
            <person name="McCouch S."/>
            <person name="Juretic N."/>
            <person name="Hoen D."/>
            <person name="Wright S."/>
            <person name="Bruskiewich R."/>
            <person name="Bureau T."/>
            <person name="Miyao A."/>
            <person name="Hirochika H."/>
            <person name="Nishikawa T."/>
            <person name="Kadowaki K."/>
            <person name="Sugiura M."/>
            <person name="Burr B."/>
            <person name="Sasaki T."/>
        </authorList>
    </citation>
    <scope>NUCLEOTIDE SEQUENCE [LARGE SCALE GENOMIC DNA]</scope>
    <source>
        <strain evidence="3">cv. Nipponbare</strain>
    </source>
</reference>
<gene>
    <name evidence="2" type="ordered locus">Os03g0757051</name>
    <name evidence="2" type="ORF">OSNPB_030757051</name>
</gene>
<accession>A0A0P0W3W0</accession>
<feature type="region of interest" description="Disordered" evidence="1">
    <location>
        <begin position="42"/>
        <end position="79"/>
    </location>
</feature>
<dbReference type="Proteomes" id="UP000059680">
    <property type="component" value="Chromosome 3"/>
</dbReference>
<dbReference type="AlphaFoldDB" id="A0A0P0W3W0"/>
<protein>
    <submittedName>
        <fullName evidence="2">Os03g0757051 protein</fullName>
    </submittedName>
</protein>
<reference evidence="2 3" key="3">
    <citation type="journal article" date="2013" name="Rice">
        <title>Improvement of the Oryza sativa Nipponbare reference genome using next generation sequence and optical map data.</title>
        <authorList>
            <person name="Kawahara Y."/>
            <person name="de la Bastide M."/>
            <person name="Hamilton J.P."/>
            <person name="Kanamori H."/>
            <person name="McCombie W.R."/>
            <person name="Ouyang S."/>
            <person name="Schwartz D.C."/>
            <person name="Tanaka T."/>
            <person name="Wu J."/>
            <person name="Zhou S."/>
            <person name="Childs K.L."/>
            <person name="Davidson R.M."/>
            <person name="Lin H."/>
            <person name="Quesada-Ocampo L."/>
            <person name="Vaillancourt B."/>
            <person name="Sakai H."/>
            <person name="Lee S.S."/>
            <person name="Kim J."/>
            <person name="Numa H."/>
            <person name="Itoh T."/>
            <person name="Buell C.R."/>
            <person name="Matsumoto T."/>
        </authorList>
    </citation>
    <scope>NUCLEOTIDE SEQUENCE [LARGE SCALE GENOMIC DNA]</scope>
    <source>
        <strain evidence="3">cv. Nipponbare</strain>
    </source>
</reference>
<organism evidence="2 3">
    <name type="scientific">Oryza sativa subsp. japonica</name>
    <name type="common">Rice</name>
    <dbReference type="NCBI Taxonomy" id="39947"/>
    <lineage>
        <taxon>Eukaryota</taxon>
        <taxon>Viridiplantae</taxon>
        <taxon>Streptophyta</taxon>
        <taxon>Embryophyta</taxon>
        <taxon>Tracheophyta</taxon>
        <taxon>Spermatophyta</taxon>
        <taxon>Magnoliopsida</taxon>
        <taxon>Liliopsida</taxon>
        <taxon>Poales</taxon>
        <taxon>Poaceae</taxon>
        <taxon>BOP clade</taxon>
        <taxon>Oryzoideae</taxon>
        <taxon>Oryzeae</taxon>
        <taxon>Oryzinae</taxon>
        <taxon>Oryza</taxon>
        <taxon>Oryza sativa</taxon>
    </lineage>
</organism>
<evidence type="ECO:0000256" key="1">
    <source>
        <dbReference type="SAM" id="MobiDB-lite"/>
    </source>
</evidence>
<dbReference type="PaxDb" id="39947-A0A0P0W3W0"/>
<dbReference type="InParanoid" id="A0A0P0W3W0"/>
<evidence type="ECO:0000313" key="2">
    <source>
        <dbReference type="EMBL" id="BAS86461.1"/>
    </source>
</evidence>
<name>A0A0P0W3W0_ORYSJ</name>
<feature type="region of interest" description="Disordered" evidence="1">
    <location>
        <begin position="97"/>
        <end position="119"/>
    </location>
</feature>
<reference evidence="2 3" key="2">
    <citation type="journal article" date="2013" name="Plant Cell Physiol.">
        <title>Rice Annotation Project Database (RAP-DB): an integrative and interactive database for rice genomics.</title>
        <authorList>
            <person name="Sakai H."/>
            <person name="Lee S.S."/>
            <person name="Tanaka T."/>
            <person name="Numa H."/>
            <person name="Kim J."/>
            <person name="Kawahara Y."/>
            <person name="Wakimoto H."/>
            <person name="Yang C.C."/>
            <person name="Iwamoto M."/>
            <person name="Abe T."/>
            <person name="Yamada Y."/>
            <person name="Muto A."/>
            <person name="Inokuchi H."/>
            <person name="Ikemura T."/>
            <person name="Matsumoto T."/>
            <person name="Sasaki T."/>
            <person name="Itoh T."/>
        </authorList>
    </citation>
    <scope>NUCLEOTIDE SEQUENCE [LARGE SCALE GENOMIC DNA]</scope>
    <source>
        <strain evidence="3">cv. Nipponbare</strain>
    </source>
</reference>
<dbReference type="EMBL" id="AP014959">
    <property type="protein sequence ID" value="BAS86461.1"/>
    <property type="molecule type" value="Genomic_DNA"/>
</dbReference>
<keyword evidence="3" id="KW-1185">Reference proteome</keyword>
<sequence length="119" mass="12921">MHYVEQFKGVQESPSFTVDVHPHAVRYGFRRLDVVVPGLLETEQQRTERQGVGPERVASRTFGTARVASAQSPQTRAAKSKQVMAAAAASAGVERRWGCVWPGGTRGREQRPEGMGGGS</sequence>
<proteinExistence type="predicted"/>